<organism evidence="1">
    <name type="scientific">Uncultured Desulfatiglans sp</name>
    <dbReference type="NCBI Taxonomy" id="1748965"/>
    <lineage>
        <taxon>Bacteria</taxon>
        <taxon>Pseudomonadati</taxon>
        <taxon>Thermodesulfobacteriota</taxon>
        <taxon>Desulfobacteria</taxon>
        <taxon>Desulfatiglandales</taxon>
        <taxon>Desulfatiglandaceae</taxon>
        <taxon>Desulfatiglans</taxon>
        <taxon>environmental samples</taxon>
    </lineage>
</organism>
<sequence length="155" mass="18243">MRWASDGEENGNIAFRIEKDRMVLIYRFQLDGGEWENVKEMVHFDRTPCNYGGYRPWFICPRCGRRVAILYGAAKYFLCRHCYDLTYSSQNEGHFQRMARRAQNIRERLGSPDAAGLDIPRPKGMHQRTYEKLLTQVVKYENLGWSALAMKIGRR</sequence>
<reference evidence="1" key="1">
    <citation type="submission" date="2018-07" db="EMBL/GenBank/DDBJ databases">
        <authorList>
            <consortium name="Genoscope - CEA"/>
            <person name="William W."/>
        </authorList>
    </citation>
    <scope>NUCLEOTIDE SEQUENCE</scope>
    <source>
        <strain evidence="1">IK1</strain>
    </source>
</reference>
<dbReference type="AlphaFoldDB" id="A0A653AD74"/>
<dbReference type="EMBL" id="UPXX01000029">
    <property type="protein sequence ID" value="VBB45603.1"/>
    <property type="molecule type" value="Genomic_DNA"/>
</dbReference>
<accession>A0A653AD74</accession>
<protein>
    <submittedName>
        <fullName evidence="1">Uncharacterized protein</fullName>
    </submittedName>
</protein>
<evidence type="ECO:0000313" key="1">
    <source>
        <dbReference type="EMBL" id="VBB45603.1"/>
    </source>
</evidence>
<proteinExistence type="predicted"/>
<name>A0A653AD74_UNCDX</name>
<gene>
    <name evidence="1" type="ORF">TRIP_B350554</name>
</gene>